<gene>
    <name evidence="3" type="ORF">ACFFQA_09335</name>
</gene>
<dbReference type="InterPro" id="IPR050300">
    <property type="entry name" value="GDXG_lipolytic_enzyme"/>
</dbReference>
<dbReference type="InterPro" id="IPR029058">
    <property type="entry name" value="AB_hydrolase_fold"/>
</dbReference>
<accession>A0ABV5ZTE3</accession>
<dbReference type="Proteomes" id="UP001589693">
    <property type="component" value="Unassembled WGS sequence"/>
</dbReference>
<proteinExistence type="predicted"/>
<feature type="domain" description="BD-FAE-like" evidence="2">
    <location>
        <begin position="19"/>
        <end position="210"/>
    </location>
</feature>
<dbReference type="SUPFAM" id="SSF53474">
    <property type="entry name" value="alpha/beta-Hydrolases"/>
    <property type="match status" value="1"/>
</dbReference>
<dbReference type="InterPro" id="IPR049492">
    <property type="entry name" value="BD-FAE-like_dom"/>
</dbReference>
<evidence type="ECO:0000313" key="3">
    <source>
        <dbReference type="EMBL" id="MFB9904143.1"/>
    </source>
</evidence>
<dbReference type="PANTHER" id="PTHR48081:SF13">
    <property type="entry name" value="ALPHA_BETA HYDROLASE"/>
    <property type="match status" value="1"/>
</dbReference>
<dbReference type="PANTHER" id="PTHR48081">
    <property type="entry name" value="AB HYDROLASE SUPERFAMILY PROTEIN C4A8.06C"/>
    <property type="match status" value="1"/>
</dbReference>
<evidence type="ECO:0000256" key="1">
    <source>
        <dbReference type="ARBA" id="ARBA00022801"/>
    </source>
</evidence>
<evidence type="ECO:0000313" key="4">
    <source>
        <dbReference type="Proteomes" id="UP001589693"/>
    </source>
</evidence>
<reference evidence="3 4" key="1">
    <citation type="submission" date="2024-09" db="EMBL/GenBank/DDBJ databases">
        <authorList>
            <person name="Sun Q."/>
            <person name="Mori K."/>
        </authorList>
    </citation>
    <scope>NUCLEOTIDE SEQUENCE [LARGE SCALE GENOMIC DNA]</scope>
    <source>
        <strain evidence="3 4">TBRC 7907</strain>
    </source>
</reference>
<protein>
    <submittedName>
        <fullName evidence="3">Alpha/beta hydrolase fold domain-containing protein</fullName>
    </submittedName>
</protein>
<keyword evidence="4" id="KW-1185">Reference proteome</keyword>
<keyword evidence="1 3" id="KW-0378">Hydrolase</keyword>
<dbReference type="Pfam" id="PF20434">
    <property type="entry name" value="BD-FAE"/>
    <property type="match status" value="1"/>
</dbReference>
<dbReference type="GO" id="GO:0016787">
    <property type="term" value="F:hydrolase activity"/>
    <property type="evidence" value="ECO:0007669"/>
    <property type="project" value="UniProtKB-KW"/>
</dbReference>
<evidence type="ECO:0000259" key="2">
    <source>
        <dbReference type="Pfam" id="PF20434"/>
    </source>
</evidence>
<sequence length="254" mass="27471">MIRDQVTYSVIRGFRPLLLDLYLPDGVDRPPLVVWIHGGSFHSGDRRWLHRTFPRGSVFTTLTEAGIACASIDYRLSGEATWPAQGEDVAAAIAFLRTHADEYGFDPDRLATWGDSAGGHLALMAGMTNAHVKAVVAWYPITDIATMPDLGNEDFYSPWLGCWPSTTPERAAQASPITHVPPDAPPCLLVHGDADTLVPATQSQRMHAKLTEAGADSTLRIVPGAEHGFEGHSDMSGLITDSVAYLAARLGLTR</sequence>
<comment type="caution">
    <text evidence="3">The sequence shown here is derived from an EMBL/GenBank/DDBJ whole genome shotgun (WGS) entry which is preliminary data.</text>
</comment>
<name>A0ABV5ZTE3_9PSEU</name>
<dbReference type="RefSeq" id="WP_377851305.1">
    <property type="nucleotide sequence ID" value="NZ_JBHLZU010000007.1"/>
</dbReference>
<organism evidence="3 4">
    <name type="scientific">Allokutzneria oryzae</name>
    <dbReference type="NCBI Taxonomy" id="1378989"/>
    <lineage>
        <taxon>Bacteria</taxon>
        <taxon>Bacillati</taxon>
        <taxon>Actinomycetota</taxon>
        <taxon>Actinomycetes</taxon>
        <taxon>Pseudonocardiales</taxon>
        <taxon>Pseudonocardiaceae</taxon>
        <taxon>Allokutzneria</taxon>
    </lineage>
</organism>
<dbReference type="EMBL" id="JBHLZU010000007">
    <property type="protein sequence ID" value="MFB9904143.1"/>
    <property type="molecule type" value="Genomic_DNA"/>
</dbReference>
<dbReference type="Gene3D" id="3.40.50.1820">
    <property type="entry name" value="alpha/beta hydrolase"/>
    <property type="match status" value="1"/>
</dbReference>